<dbReference type="OrthoDB" id="194443at2759"/>
<dbReference type="Proteomes" id="UP000799436">
    <property type="component" value="Unassembled WGS sequence"/>
</dbReference>
<protein>
    <recommendedName>
        <fullName evidence="1">BTB domain-containing protein</fullName>
    </recommendedName>
</protein>
<keyword evidence="3" id="KW-1185">Reference proteome</keyword>
<dbReference type="PANTHER" id="PTHR47843">
    <property type="entry name" value="BTB DOMAIN-CONTAINING PROTEIN-RELATED"/>
    <property type="match status" value="1"/>
</dbReference>
<proteinExistence type="predicted"/>
<accession>A0A6G1L5K4</accession>
<dbReference type="SUPFAM" id="SSF54695">
    <property type="entry name" value="POZ domain"/>
    <property type="match status" value="1"/>
</dbReference>
<evidence type="ECO:0000313" key="2">
    <source>
        <dbReference type="EMBL" id="KAF2768125.1"/>
    </source>
</evidence>
<gene>
    <name evidence="2" type="ORF">EJ03DRAFT_274693</name>
</gene>
<dbReference type="CDD" id="cd18186">
    <property type="entry name" value="BTB_POZ_ZBTB_KLHL-like"/>
    <property type="match status" value="1"/>
</dbReference>
<dbReference type="AlphaFoldDB" id="A0A6G1L5K4"/>
<evidence type="ECO:0000313" key="3">
    <source>
        <dbReference type="Proteomes" id="UP000799436"/>
    </source>
</evidence>
<name>A0A6G1L5K4_9PEZI</name>
<dbReference type="PROSITE" id="PS50097">
    <property type="entry name" value="BTB"/>
    <property type="match status" value="1"/>
</dbReference>
<dbReference type="Pfam" id="PF00651">
    <property type="entry name" value="BTB"/>
    <property type="match status" value="1"/>
</dbReference>
<sequence length="185" mass="21267">MFDELVIITVGTDPQRTFRVYRGVISFYSRYFAAAFNNGRFQESIDMATTLPSEDPLIFQLFVHWIHTRRFYDSTLEPSVLLDCGTIAKLWVFGDAHGVPLLQNIVADIFARKMGGLVDGVEEEVVRYVEENTMEGSVLRRLLEVEGFEGVVLCPEFHVHQLGETCYEEEDAWKPDKWSVSHRRG</sequence>
<dbReference type="EMBL" id="ML995847">
    <property type="protein sequence ID" value="KAF2768125.1"/>
    <property type="molecule type" value="Genomic_DNA"/>
</dbReference>
<reference evidence="2" key="1">
    <citation type="journal article" date="2020" name="Stud. Mycol.">
        <title>101 Dothideomycetes genomes: a test case for predicting lifestyles and emergence of pathogens.</title>
        <authorList>
            <person name="Haridas S."/>
            <person name="Albert R."/>
            <person name="Binder M."/>
            <person name="Bloem J."/>
            <person name="Labutti K."/>
            <person name="Salamov A."/>
            <person name="Andreopoulos B."/>
            <person name="Baker S."/>
            <person name="Barry K."/>
            <person name="Bills G."/>
            <person name="Bluhm B."/>
            <person name="Cannon C."/>
            <person name="Castanera R."/>
            <person name="Culley D."/>
            <person name="Daum C."/>
            <person name="Ezra D."/>
            <person name="Gonzalez J."/>
            <person name="Henrissat B."/>
            <person name="Kuo A."/>
            <person name="Liang C."/>
            <person name="Lipzen A."/>
            <person name="Lutzoni F."/>
            <person name="Magnuson J."/>
            <person name="Mondo S."/>
            <person name="Nolan M."/>
            <person name="Ohm R."/>
            <person name="Pangilinan J."/>
            <person name="Park H.-J."/>
            <person name="Ramirez L."/>
            <person name="Alfaro M."/>
            <person name="Sun H."/>
            <person name="Tritt A."/>
            <person name="Yoshinaga Y."/>
            <person name="Zwiers L.-H."/>
            <person name="Turgeon B."/>
            <person name="Goodwin S."/>
            <person name="Spatafora J."/>
            <person name="Crous P."/>
            <person name="Grigoriev I."/>
        </authorList>
    </citation>
    <scope>NUCLEOTIDE SEQUENCE</scope>
    <source>
        <strain evidence="2">CBS 116005</strain>
    </source>
</reference>
<evidence type="ECO:0000259" key="1">
    <source>
        <dbReference type="PROSITE" id="PS50097"/>
    </source>
</evidence>
<organism evidence="2 3">
    <name type="scientific">Teratosphaeria nubilosa</name>
    <dbReference type="NCBI Taxonomy" id="161662"/>
    <lineage>
        <taxon>Eukaryota</taxon>
        <taxon>Fungi</taxon>
        <taxon>Dikarya</taxon>
        <taxon>Ascomycota</taxon>
        <taxon>Pezizomycotina</taxon>
        <taxon>Dothideomycetes</taxon>
        <taxon>Dothideomycetidae</taxon>
        <taxon>Mycosphaerellales</taxon>
        <taxon>Teratosphaeriaceae</taxon>
        <taxon>Teratosphaeria</taxon>
    </lineage>
</organism>
<dbReference type="InterPro" id="IPR011333">
    <property type="entry name" value="SKP1/BTB/POZ_sf"/>
</dbReference>
<dbReference type="Gene3D" id="3.30.710.10">
    <property type="entry name" value="Potassium Channel Kv1.1, Chain A"/>
    <property type="match status" value="1"/>
</dbReference>
<dbReference type="InterPro" id="IPR000210">
    <property type="entry name" value="BTB/POZ_dom"/>
</dbReference>
<dbReference type="PANTHER" id="PTHR47843:SF2">
    <property type="entry name" value="BTB DOMAIN-CONTAINING PROTEIN"/>
    <property type="match status" value="1"/>
</dbReference>
<feature type="domain" description="BTB" evidence="1">
    <location>
        <begin position="4"/>
        <end position="75"/>
    </location>
</feature>